<evidence type="ECO:0000313" key="3">
    <source>
        <dbReference type="EMBL" id="CAA0134459.1"/>
    </source>
</evidence>
<reference evidence="3 4" key="1">
    <citation type="submission" date="2019-11" db="EMBL/GenBank/DDBJ databases">
        <authorList>
            <person name="Holert J."/>
        </authorList>
    </citation>
    <scope>NUCLEOTIDE SEQUENCE [LARGE SCALE GENOMIC DNA]</scope>
    <source>
        <strain evidence="3">BC8_1</strain>
    </source>
</reference>
<keyword evidence="4" id="KW-1185">Reference proteome</keyword>
<proteinExistence type="inferred from homology"/>
<evidence type="ECO:0008006" key="5">
    <source>
        <dbReference type="Google" id="ProtNLM"/>
    </source>
</evidence>
<dbReference type="Pfam" id="PF02452">
    <property type="entry name" value="PemK_toxin"/>
    <property type="match status" value="1"/>
</dbReference>
<dbReference type="SUPFAM" id="SSF50118">
    <property type="entry name" value="Cell growth inhibitor/plasmid maintenance toxic component"/>
    <property type="match status" value="1"/>
</dbReference>
<sequence length="127" mass="14368">MDLSSIQYRGVYKVRDDDLRLHPDPDSRQATTKARFFVVLSNRTVCQSPKWAYVVGCPTSTDPHLVTDFCVDAPRGSGNLPQDCWIRVPAVQPLDKSVLFRGDFLGELKGEPRLRLEEKMAEMMGLL</sequence>
<dbReference type="InterPro" id="IPR003477">
    <property type="entry name" value="PemK-like"/>
</dbReference>
<dbReference type="OrthoDB" id="3432095at2"/>
<evidence type="ECO:0000256" key="2">
    <source>
        <dbReference type="ARBA" id="ARBA00022649"/>
    </source>
</evidence>
<dbReference type="Proteomes" id="UP000430146">
    <property type="component" value="Unassembled WGS sequence"/>
</dbReference>
<dbReference type="InterPro" id="IPR011067">
    <property type="entry name" value="Plasmid_toxin/cell-grow_inhib"/>
</dbReference>
<evidence type="ECO:0000313" key="4">
    <source>
        <dbReference type="Proteomes" id="UP000430146"/>
    </source>
</evidence>
<comment type="similarity">
    <text evidence="1">Belongs to the PemK/MazF family.</text>
</comment>
<gene>
    <name evidence="3" type="ORF">AELLOGFF_06351</name>
</gene>
<name>A0A5S9R930_MYCVN</name>
<organism evidence="3 4">
    <name type="scientific">Mycolicibacterium vanbaalenii</name>
    <name type="common">Mycobacterium vanbaalenii</name>
    <dbReference type="NCBI Taxonomy" id="110539"/>
    <lineage>
        <taxon>Bacteria</taxon>
        <taxon>Bacillati</taxon>
        <taxon>Actinomycetota</taxon>
        <taxon>Actinomycetes</taxon>
        <taxon>Mycobacteriales</taxon>
        <taxon>Mycobacteriaceae</taxon>
        <taxon>Mycolicibacterium</taxon>
    </lineage>
</organism>
<protein>
    <recommendedName>
        <fullName evidence="5">Type II toxin-antitoxin system PemK/MazF family toxin</fullName>
    </recommendedName>
</protein>
<keyword evidence="2" id="KW-1277">Toxin-antitoxin system</keyword>
<dbReference type="RefSeq" id="WP_159234757.1">
    <property type="nucleotide sequence ID" value="NZ_CACSIP010000054.1"/>
</dbReference>
<dbReference type="Gene3D" id="2.30.30.110">
    <property type="match status" value="1"/>
</dbReference>
<dbReference type="AlphaFoldDB" id="A0A5S9R930"/>
<accession>A0A5S9R930</accession>
<dbReference type="EMBL" id="CACSIP010000054">
    <property type="protein sequence ID" value="CAA0134459.1"/>
    <property type="molecule type" value="Genomic_DNA"/>
</dbReference>
<evidence type="ECO:0000256" key="1">
    <source>
        <dbReference type="ARBA" id="ARBA00007521"/>
    </source>
</evidence>